<feature type="compositionally biased region" description="Basic and acidic residues" evidence="2">
    <location>
        <begin position="139"/>
        <end position="150"/>
    </location>
</feature>
<feature type="region of interest" description="Disordered" evidence="2">
    <location>
        <begin position="107"/>
        <end position="170"/>
    </location>
</feature>
<feature type="coiled-coil region" evidence="1">
    <location>
        <begin position="33"/>
        <end position="64"/>
    </location>
</feature>
<organism evidence="3 4">
    <name type="scientific">Clonostachys chloroleuca</name>
    <dbReference type="NCBI Taxonomy" id="1926264"/>
    <lineage>
        <taxon>Eukaryota</taxon>
        <taxon>Fungi</taxon>
        <taxon>Dikarya</taxon>
        <taxon>Ascomycota</taxon>
        <taxon>Pezizomycotina</taxon>
        <taxon>Sordariomycetes</taxon>
        <taxon>Hypocreomycetidae</taxon>
        <taxon>Hypocreales</taxon>
        <taxon>Bionectriaceae</taxon>
        <taxon>Clonostachys</taxon>
    </lineage>
</organism>
<proteinExistence type="predicted"/>
<evidence type="ECO:0000256" key="1">
    <source>
        <dbReference type="SAM" id="Coils"/>
    </source>
</evidence>
<protein>
    <submittedName>
        <fullName evidence="3">Uncharacterized protein</fullName>
    </submittedName>
</protein>
<evidence type="ECO:0000313" key="3">
    <source>
        <dbReference type="EMBL" id="CAI6086844.1"/>
    </source>
</evidence>
<evidence type="ECO:0000313" key="4">
    <source>
        <dbReference type="Proteomes" id="UP001160390"/>
    </source>
</evidence>
<evidence type="ECO:0000256" key="2">
    <source>
        <dbReference type="SAM" id="MobiDB-lite"/>
    </source>
</evidence>
<dbReference type="Proteomes" id="UP001160390">
    <property type="component" value="Unassembled WGS sequence"/>
</dbReference>
<reference evidence="3" key="1">
    <citation type="submission" date="2023-01" db="EMBL/GenBank/DDBJ databases">
        <authorList>
            <person name="Piombo E."/>
        </authorList>
    </citation>
    <scope>NUCLEOTIDE SEQUENCE</scope>
</reference>
<feature type="compositionally biased region" description="Polar residues" evidence="2">
    <location>
        <begin position="315"/>
        <end position="329"/>
    </location>
</feature>
<feature type="compositionally biased region" description="Polar residues" evidence="2">
    <location>
        <begin position="126"/>
        <end position="138"/>
    </location>
</feature>
<dbReference type="EMBL" id="CABFNP030000789">
    <property type="protein sequence ID" value="CAI6086844.1"/>
    <property type="molecule type" value="Genomic_DNA"/>
</dbReference>
<sequence length="351" mass="40091">MEPQSQSQEDQVKAGLQTLRDGITQLLERKSRRDVLQEKRQEMLDDLKKEIAEIKGSADVNEADRAAYLMQRFEQWTKTIREEYYDETQDHLFNEGFSNQFPTQLETQAETSTEARPQERAEENDLSVQNARAGSSKTRLADSQDSERPAKRPRRSRRQPASRKRTPTLPVVTAKKQAVADPLVGELYLVSWPGANWYAGLVLPFENLSRFGLHVDFEMAGLLETRPACFRYDGENKKFLGWADGYEDGGPMVSQRTFPVFYLDDEDDTNACTYGWVSAADLKPFDLKLVASRYHEMIQRFIEAQLRDVEKSPIIFQTPSPSDPVSQHDTGPVDLGAQRTRRLGARPELPE</sequence>
<name>A0AA35LZC9_9HYPO</name>
<keyword evidence="1" id="KW-0175">Coiled coil</keyword>
<dbReference type="AlphaFoldDB" id="A0AA35LZC9"/>
<accession>A0AA35LZC9</accession>
<comment type="caution">
    <text evidence="3">The sequence shown here is derived from an EMBL/GenBank/DDBJ whole genome shotgun (WGS) entry which is preliminary data.</text>
</comment>
<gene>
    <name evidence="3" type="ORF">CCHLO57077_00009880</name>
</gene>
<keyword evidence="4" id="KW-1185">Reference proteome</keyword>
<feature type="region of interest" description="Disordered" evidence="2">
    <location>
        <begin position="315"/>
        <end position="351"/>
    </location>
</feature>
<feature type="compositionally biased region" description="Basic residues" evidence="2">
    <location>
        <begin position="151"/>
        <end position="166"/>
    </location>
</feature>